<evidence type="ECO:0000313" key="4">
    <source>
        <dbReference type="Proteomes" id="UP000602076"/>
    </source>
</evidence>
<keyword evidence="4" id="KW-1185">Reference proteome</keyword>
<accession>A0A927HBV2</accession>
<keyword evidence="2" id="KW-0732">Signal</keyword>
<gene>
    <name evidence="3" type="ORF">IEO70_05340</name>
</gene>
<proteinExistence type="predicted"/>
<sequence>MLNTKDFFLVALSLAVVAIPSTTQAYEFTDIDVSGKSDIEILKLEKIELVHYQNEMHNQKVKEAKSVELEEQAVAEQERKEKEEAEQAETELQQPDDPIMMAQWENETFADIHERAIYLEEHPNYFPNWTDEQTLLYLQTLSDNLKTSGEMQIQFILETE</sequence>
<protein>
    <submittedName>
        <fullName evidence="3">Uncharacterized protein</fullName>
    </submittedName>
</protein>
<evidence type="ECO:0000313" key="3">
    <source>
        <dbReference type="EMBL" id="MBD3107783.1"/>
    </source>
</evidence>
<dbReference type="Proteomes" id="UP000602076">
    <property type="component" value="Unassembled WGS sequence"/>
</dbReference>
<evidence type="ECO:0000256" key="1">
    <source>
        <dbReference type="SAM" id="MobiDB-lite"/>
    </source>
</evidence>
<evidence type="ECO:0000256" key="2">
    <source>
        <dbReference type="SAM" id="SignalP"/>
    </source>
</evidence>
<organism evidence="3 4">
    <name type="scientific">Peribacillus faecalis</name>
    <dbReference type="NCBI Taxonomy" id="2772559"/>
    <lineage>
        <taxon>Bacteria</taxon>
        <taxon>Bacillati</taxon>
        <taxon>Bacillota</taxon>
        <taxon>Bacilli</taxon>
        <taxon>Bacillales</taxon>
        <taxon>Bacillaceae</taxon>
        <taxon>Peribacillus</taxon>
    </lineage>
</organism>
<reference evidence="3" key="1">
    <citation type="submission" date="2020-09" db="EMBL/GenBank/DDBJ databases">
        <title>Bacillus faecalis sp. nov., a moderately halophilic bacterium isolated from cow faeces.</title>
        <authorList>
            <person name="Jiang L."/>
            <person name="Lee J."/>
        </authorList>
    </citation>
    <scope>NUCLEOTIDE SEQUENCE</scope>
    <source>
        <strain evidence="3">AGMB 02131</strain>
    </source>
</reference>
<feature type="region of interest" description="Disordered" evidence="1">
    <location>
        <begin position="70"/>
        <end position="98"/>
    </location>
</feature>
<feature type="compositionally biased region" description="Basic and acidic residues" evidence="1">
    <location>
        <begin position="76"/>
        <end position="85"/>
    </location>
</feature>
<feature type="signal peptide" evidence="2">
    <location>
        <begin position="1"/>
        <end position="25"/>
    </location>
</feature>
<comment type="caution">
    <text evidence="3">The sequence shown here is derived from an EMBL/GenBank/DDBJ whole genome shotgun (WGS) entry which is preliminary data.</text>
</comment>
<dbReference type="AlphaFoldDB" id="A0A927HBV2"/>
<dbReference type="EMBL" id="JACXSI010000010">
    <property type="protein sequence ID" value="MBD3107783.1"/>
    <property type="molecule type" value="Genomic_DNA"/>
</dbReference>
<dbReference type="RefSeq" id="WP_190997324.1">
    <property type="nucleotide sequence ID" value="NZ_JACXSI010000010.1"/>
</dbReference>
<name>A0A927HBV2_9BACI</name>
<feature type="chain" id="PRO_5038127482" evidence="2">
    <location>
        <begin position="26"/>
        <end position="160"/>
    </location>
</feature>